<evidence type="ECO:0000313" key="3">
    <source>
        <dbReference type="EMBL" id="SHE41044.1"/>
    </source>
</evidence>
<organism evidence="3 4">
    <name type="scientific">Clostridium fallax</name>
    <dbReference type="NCBI Taxonomy" id="1533"/>
    <lineage>
        <taxon>Bacteria</taxon>
        <taxon>Bacillati</taxon>
        <taxon>Bacillota</taxon>
        <taxon>Clostridia</taxon>
        <taxon>Eubacteriales</taxon>
        <taxon>Clostridiaceae</taxon>
        <taxon>Clostridium</taxon>
    </lineage>
</organism>
<proteinExistence type="predicted"/>
<dbReference type="AlphaFoldDB" id="A0A1M4T9K7"/>
<dbReference type="Pfam" id="PF07670">
    <property type="entry name" value="Gate"/>
    <property type="match status" value="1"/>
</dbReference>
<name>A0A1M4T9K7_9CLOT</name>
<keyword evidence="1" id="KW-0472">Membrane</keyword>
<feature type="domain" description="Nucleoside transporter/FeoB GTPase Gate" evidence="2">
    <location>
        <begin position="44"/>
        <end position="144"/>
    </location>
</feature>
<keyword evidence="4" id="KW-1185">Reference proteome</keyword>
<feature type="transmembrane region" description="Helical" evidence="1">
    <location>
        <begin position="116"/>
        <end position="139"/>
    </location>
</feature>
<accession>A0A1M4T9K7</accession>
<evidence type="ECO:0000256" key="1">
    <source>
        <dbReference type="SAM" id="Phobius"/>
    </source>
</evidence>
<feature type="transmembrane region" description="Helical" evidence="1">
    <location>
        <begin position="151"/>
        <end position="173"/>
    </location>
</feature>
<dbReference type="PANTHER" id="PTHR35793">
    <property type="entry name" value="INNER MEMBRANE PROTEIN YJIG"/>
    <property type="match status" value="1"/>
</dbReference>
<dbReference type="OrthoDB" id="9805623at2"/>
<dbReference type="PANTHER" id="PTHR35793:SF2">
    <property type="entry name" value="INNER MEMBRANE PROTEIN YJIG"/>
    <property type="match status" value="1"/>
</dbReference>
<dbReference type="EMBL" id="FQVM01000002">
    <property type="protein sequence ID" value="SHE41044.1"/>
    <property type="molecule type" value="Genomic_DNA"/>
</dbReference>
<reference evidence="3 4" key="1">
    <citation type="submission" date="2016-11" db="EMBL/GenBank/DDBJ databases">
        <authorList>
            <person name="Jaros S."/>
            <person name="Januszkiewicz K."/>
            <person name="Wedrychowicz H."/>
        </authorList>
    </citation>
    <scope>NUCLEOTIDE SEQUENCE [LARGE SCALE GENOMIC DNA]</scope>
    <source>
        <strain evidence="3 4">DSM 2631</strain>
    </source>
</reference>
<gene>
    <name evidence="3" type="ORF">SAMN05443638_10281</name>
</gene>
<dbReference type="InterPro" id="IPR011642">
    <property type="entry name" value="Gate_dom"/>
</dbReference>
<dbReference type="Proteomes" id="UP000184035">
    <property type="component" value="Unassembled WGS sequence"/>
</dbReference>
<evidence type="ECO:0000313" key="4">
    <source>
        <dbReference type="Proteomes" id="UP000184035"/>
    </source>
</evidence>
<dbReference type="InterPro" id="IPR052549">
    <property type="entry name" value="SpmB"/>
</dbReference>
<evidence type="ECO:0000259" key="2">
    <source>
        <dbReference type="Pfam" id="PF07670"/>
    </source>
</evidence>
<keyword evidence="1" id="KW-0812">Transmembrane</keyword>
<dbReference type="RefSeq" id="WP_072892499.1">
    <property type="nucleotide sequence ID" value="NZ_FQVM01000002.1"/>
</dbReference>
<protein>
    <submittedName>
        <fullName evidence="3">Spore maturation protein B</fullName>
    </submittedName>
</protein>
<sequence length="176" mass="19659">MVNYILESIIPLIFISIIFYGMIKGRKVYEWFIEGAKDGLFTCFKIFPYLLAMILAVRIFKEAGLLDIVNNMMSPLCQLIGLPKEITPLVLIKPLSGSGAIGIFTEILRQYGADSFIGLVASVIMGTTETIFYTITVYYGAVKIKKIRHTLWSAIMADMVAIISAVTLVKIFIFGR</sequence>
<dbReference type="GO" id="GO:0005886">
    <property type="term" value="C:plasma membrane"/>
    <property type="evidence" value="ECO:0007669"/>
    <property type="project" value="TreeGrafter"/>
</dbReference>
<feature type="transmembrane region" description="Helical" evidence="1">
    <location>
        <begin position="6"/>
        <end position="23"/>
    </location>
</feature>
<keyword evidence="1" id="KW-1133">Transmembrane helix</keyword>
<feature type="transmembrane region" description="Helical" evidence="1">
    <location>
        <begin position="43"/>
        <end position="60"/>
    </location>
</feature>
<dbReference type="STRING" id="1533.SAMN05443638_10281"/>